<accession>M8B3A4</accession>
<dbReference type="EnsemblPlants" id="EMT11212">
    <property type="protein sequence ID" value="EMT11212"/>
    <property type="gene ID" value="F775_15570"/>
</dbReference>
<dbReference type="GO" id="GO:0005886">
    <property type="term" value="C:plasma membrane"/>
    <property type="evidence" value="ECO:0007669"/>
    <property type="project" value="TreeGrafter"/>
</dbReference>
<evidence type="ECO:0000256" key="2">
    <source>
        <dbReference type="ARBA" id="ARBA00023136"/>
    </source>
</evidence>
<evidence type="ECO:0000256" key="1">
    <source>
        <dbReference type="ARBA" id="ARBA00004370"/>
    </source>
</evidence>
<sequence>MCRITAIHSNNAALLPIHIKNVAHELLTLTLLTAVRPVHVAVEDASLARLALAGPNGTRLSYDVSLAVSVHNRNWAMRAVLGADAPLDAELFFAGEHFAGEHFARVRIQGSSRRCICPGNTEVYNVVAAGEGTAPLRSAGVATLVKESVAGGGFRLELKLAGEVRYPPHRTRRLEATCPLKLPLASPAGQARFKKVECVV</sequence>
<comment type="subcellular location">
    <subcellularLocation>
        <location evidence="1">Membrane</location>
    </subcellularLocation>
</comment>
<dbReference type="InterPro" id="IPR044839">
    <property type="entry name" value="NDR1-like"/>
</dbReference>
<dbReference type="PANTHER" id="PTHR31415">
    <property type="entry name" value="OS05G0367900 PROTEIN"/>
    <property type="match status" value="1"/>
</dbReference>
<dbReference type="GO" id="GO:0009506">
    <property type="term" value="C:plasmodesma"/>
    <property type="evidence" value="ECO:0007669"/>
    <property type="project" value="TreeGrafter"/>
</dbReference>
<dbReference type="PANTHER" id="PTHR31415:SF151">
    <property type="entry name" value="LATE EMBRYOGENESIS ABUNDANT PROTEIN LEA-2 SUBGROUP DOMAIN-CONTAINING PROTEIN"/>
    <property type="match status" value="1"/>
</dbReference>
<keyword evidence="2" id="KW-0472">Membrane</keyword>
<dbReference type="GO" id="GO:0098542">
    <property type="term" value="P:defense response to other organism"/>
    <property type="evidence" value="ECO:0007669"/>
    <property type="project" value="InterPro"/>
</dbReference>
<evidence type="ECO:0000313" key="3">
    <source>
        <dbReference type="EnsemblPlants" id="EMT11212"/>
    </source>
</evidence>
<evidence type="ECO:0008006" key="4">
    <source>
        <dbReference type="Google" id="ProtNLM"/>
    </source>
</evidence>
<dbReference type="AlphaFoldDB" id="M8B3A4"/>
<proteinExistence type="predicted"/>
<protein>
    <recommendedName>
        <fullName evidence="4">Late embryogenesis abundant protein LEA-2 subgroup domain-containing protein</fullName>
    </recommendedName>
</protein>
<reference evidence="3" key="1">
    <citation type="submission" date="2015-06" db="UniProtKB">
        <authorList>
            <consortium name="EnsemblPlants"/>
        </authorList>
    </citation>
    <scope>IDENTIFICATION</scope>
</reference>
<name>M8B3A4_AEGTA</name>
<organism evidence="3">
    <name type="scientific">Aegilops tauschii</name>
    <name type="common">Tausch's goatgrass</name>
    <name type="synonym">Aegilops squarrosa</name>
    <dbReference type="NCBI Taxonomy" id="37682"/>
    <lineage>
        <taxon>Eukaryota</taxon>
        <taxon>Viridiplantae</taxon>
        <taxon>Streptophyta</taxon>
        <taxon>Embryophyta</taxon>
        <taxon>Tracheophyta</taxon>
        <taxon>Spermatophyta</taxon>
        <taxon>Magnoliopsida</taxon>
        <taxon>Liliopsida</taxon>
        <taxon>Poales</taxon>
        <taxon>Poaceae</taxon>
        <taxon>BOP clade</taxon>
        <taxon>Pooideae</taxon>
        <taxon>Triticodae</taxon>
        <taxon>Triticeae</taxon>
        <taxon>Triticinae</taxon>
        <taxon>Aegilops</taxon>
    </lineage>
</organism>